<keyword evidence="4" id="KW-1185">Reference proteome</keyword>
<dbReference type="PANTHER" id="PTHR13393">
    <property type="entry name" value="SAM-DEPENDENT METHYLTRANSFERASE"/>
    <property type="match status" value="1"/>
</dbReference>
<name>A6UUX4_META3</name>
<dbReference type="Pfam" id="PF05971">
    <property type="entry name" value="Methyltransf_10"/>
    <property type="match status" value="1"/>
</dbReference>
<evidence type="ECO:0000313" key="3">
    <source>
        <dbReference type="EMBL" id="ABR56296.1"/>
    </source>
</evidence>
<dbReference type="STRING" id="419665.Maeo_0713"/>
<keyword evidence="1" id="KW-0489">Methyltransferase</keyword>
<keyword evidence="2" id="KW-0808">Transferase</keyword>
<reference evidence="3" key="1">
    <citation type="submission" date="2007-06" db="EMBL/GenBank/DDBJ databases">
        <title>Complete sequence of Methanococcus aeolicus Nankai-3.</title>
        <authorList>
            <consortium name="US DOE Joint Genome Institute"/>
            <person name="Copeland A."/>
            <person name="Lucas S."/>
            <person name="Lapidus A."/>
            <person name="Barry K."/>
            <person name="Glavina del Rio T."/>
            <person name="Dalin E."/>
            <person name="Tice H."/>
            <person name="Pitluck S."/>
            <person name="Chain P."/>
            <person name="Malfatti S."/>
            <person name="Shin M."/>
            <person name="Vergez L."/>
            <person name="Schmutz J."/>
            <person name="Larimer F."/>
            <person name="Land M."/>
            <person name="Hauser L."/>
            <person name="Kyrpides N."/>
            <person name="Lykidis A."/>
            <person name="Sieprawska-Lupa M."/>
            <person name="Whitman W.B."/>
            <person name="Richardson P."/>
        </authorList>
    </citation>
    <scope>NUCLEOTIDE SEQUENCE [LARGE SCALE GENOMIC DNA]</scope>
    <source>
        <strain evidence="3">Nankai-3</strain>
    </source>
</reference>
<dbReference type="GeneID" id="5327617"/>
<evidence type="ECO:0000256" key="1">
    <source>
        <dbReference type="ARBA" id="ARBA00022603"/>
    </source>
</evidence>
<organism evidence="3 4">
    <name type="scientific">Methanococcus aeolicus (strain ATCC BAA-1280 / DSM 17508 / OCM 812 / Nankai-3)</name>
    <dbReference type="NCBI Taxonomy" id="419665"/>
    <lineage>
        <taxon>Archaea</taxon>
        <taxon>Methanobacteriati</taxon>
        <taxon>Methanobacteriota</taxon>
        <taxon>Methanomada group</taxon>
        <taxon>Methanococci</taxon>
        <taxon>Methanococcales</taxon>
        <taxon>Methanococcaceae</taxon>
        <taxon>Methanococcus</taxon>
    </lineage>
</organism>
<dbReference type="EMBL" id="CP000743">
    <property type="protein sequence ID" value="ABR56296.1"/>
    <property type="molecule type" value="Genomic_DNA"/>
</dbReference>
<dbReference type="HOGENOM" id="CLU_071987_0_0_2"/>
<dbReference type="SUPFAM" id="SSF53335">
    <property type="entry name" value="S-adenosyl-L-methionine-dependent methyltransferases"/>
    <property type="match status" value="1"/>
</dbReference>
<dbReference type="InterPro" id="IPR010286">
    <property type="entry name" value="METTL16/RlmF"/>
</dbReference>
<dbReference type="Gene3D" id="3.40.50.150">
    <property type="entry name" value="Vaccinia Virus protein VP39"/>
    <property type="match status" value="1"/>
</dbReference>
<evidence type="ECO:0000313" key="4">
    <source>
        <dbReference type="Proteomes" id="UP000001106"/>
    </source>
</evidence>
<evidence type="ECO:0000256" key="2">
    <source>
        <dbReference type="ARBA" id="ARBA00022679"/>
    </source>
</evidence>
<dbReference type="InterPro" id="IPR029063">
    <property type="entry name" value="SAM-dependent_MTases_sf"/>
</dbReference>
<dbReference type="OrthoDB" id="30774at2157"/>
<dbReference type="eggNOG" id="arCOG00111">
    <property type="taxonomic scope" value="Archaea"/>
</dbReference>
<dbReference type="RefSeq" id="WP_011973428.1">
    <property type="nucleotide sequence ID" value="NC_009635.1"/>
</dbReference>
<dbReference type="AlphaFoldDB" id="A6UUX4"/>
<accession>A6UUX4</accession>
<dbReference type="Proteomes" id="UP000001106">
    <property type="component" value="Chromosome"/>
</dbReference>
<protein>
    <recommendedName>
        <fullName evidence="5">Methyltransferase small</fullName>
    </recommendedName>
</protein>
<dbReference type="KEGG" id="mae:Maeo_0713"/>
<dbReference type="PANTHER" id="PTHR13393:SF0">
    <property type="entry name" value="RNA N6-ADENOSINE-METHYLTRANSFERASE METTL16"/>
    <property type="match status" value="1"/>
</dbReference>
<proteinExistence type="predicted"/>
<dbReference type="CDD" id="cd02440">
    <property type="entry name" value="AdoMet_MTases"/>
    <property type="match status" value="1"/>
</dbReference>
<gene>
    <name evidence="3" type="ordered locus">Maeo_0713</name>
</gene>
<sequence>MIGLKIEDALKLNKDLKKYITYKNGKARIDFKNKEALYLYNKTILEHLFGLNMEFHKDALIPTPINRYLFIKNIFDENPHIKNVLEIGTGSGIISILIAKHYNCKIYMTDTVEEYVDLAQNNIENNYKNIKINNPDDITVINSNGKIINGIKELENIKFDLIISYPPFYDDNSVASKRSFGGADATSIELIGGGKYGEKFSCDIIMEGSSRLNKNGLIAIMLPEKPIERRKAIENKIIDMGLILKSDDIKTGKRVRHIIKGQFPSLF</sequence>
<dbReference type="GO" id="GO:0052907">
    <property type="term" value="F:23S rRNA (adenine(1618)-N(6))-methyltransferase activity"/>
    <property type="evidence" value="ECO:0007669"/>
    <property type="project" value="TreeGrafter"/>
</dbReference>
<dbReference type="GO" id="GO:0070475">
    <property type="term" value="P:rRNA base methylation"/>
    <property type="evidence" value="ECO:0007669"/>
    <property type="project" value="TreeGrafter"/>
</dbReference>
<evidence type="ECO:0008006" key="5">
    <source>
        <dbReference type="Google" id="ProtNLM"/>
    </source>
</evidence>